<dbReference type="STRING" id="36745.CLSAP_13890"/>
<feature type="domain" description="ATPase BadF/BadG/BcrA/BcrD type" evidence="5">
    <location>
        <begin position="321"/>
        <end position="575"/>
    </location>
</feature>
<dbReference type="InterPro" id="IPR051805">
    <property type="entry name" value="Dehydratase_Activator_Redct"/>
</dbReference>
<dbReference type="HOGENOM" id="CLU_002393_1_0_9"/>
<dbReference type="Proteomes" id="UP000011728">
    <property type="component" value="Chromosome"/>
</dbReference>
<dbReference type="Gene3D" id="3.30.420.40">
    <property type="match status" value="4"/>
</dbReference>
<sequence>MNYKAGLDVGSTTVKLVIIDSDNKIVFSSYERHFADVKNATLRVLKEAIKIVGKQQEIIMRITGSAGMGLAKVIDVPFIQEVISCTEAVEKLIPETDVVIELGGEDSKITFLKGTLEQRMNGTCAGGTGAFIDQMASLLNTDAQGINEMAKTAAIIYPIASRCGVFAKSDIQPLINQGASKGDIAASVMQAVVNQTIASLAAGRKIQGKIAFLGGPLYFLSELRKSFMETLKVKEEDAIFPENSLLFVALGAALYPKQNKIVPLEEVVQNLEKASKNNLEVASFLEPLFESEDELKGFRERHSKASVPTKALSEHSGAAYLGIDAGSTTSKIVLIDQEANILFSHYGNNKGEPLDTVKETLVDLFKKLPKEVYIGKATVTGYGEELLKNALKIDIGVVETMAHYRAAEHFQDGVDFILDIGGQDMKALTIKDGTLSSIQLNEACSSGCGSFIETFAKSMNYSVEDFAKAALNSKSPADLGSKCTVFMNSKVKQVQKEGFNVGDISAGLAYSVIKNSLYKVIKIKRPEELGKKIVCQGGTFYNEAVLRAFEKISGLEVVRPTIAGLMGAYGAALIAKANHQIGEKSSLISLTDLEQFTVEKEFTRCKLCENKCMLTVTTFSDGGSFVSGNRCERGAKIQIKEEDKRVNLVEYRYNRLFKYRPLEMTEATRGVIGIPRALNIYDNYPLWFTIFTDLGFGIELSPRSTKKIYETGIDTIPSDTVCYPAKISHGHVQNLINKGITKIFFPTVVYERLEHEKADNHYNCAVVQGYPNLLKHNIDEVINEEITYYTPAINLADKDSVIETLLEELKAYKITEEEMKKAVYHGFEELTAFKNDIKAKGEETLKLIEENGGYGIVLAGRPYHSDPEINHGISKVITQEGFHVLTEDSIYQLGDVEDLRLVNQWEYGSRIFAAAKVVAKSKNIDFVQLNSFGCSLDTVATDQISEILEQYGKVLTVLKIDEGSNLGTVKIRMRSLKVSIKDKEKAGFKPYKRFENPNFANFTKEMKEAHTILLPSIAPFRQNGLVNIALRASGYNAVMLPSKNLTALDKGLRFVNNEYCHPPIDYVGQIVEALESGKYDLDNTTIMILDPGTNCSCRGANFATVLRKAIYDAGYPDVPVVPMPIEFKDYETDERKSGFVLTEPLLKRLALANSYADLFEKVVYRTRPYEIKSGQIDRLHQKWIEKIKPNIENTSLSDFRINMENIIKEFDNIPLLDIQKPKVGLVGDAELTINFAENGSYNIVRLLESEGVEVVVPGIGFMSTYLIGDLGEHMKELSDSFYNQCEKPMDEALRASKRFRKFYSIFDMKASANQIAPFANYQGKFWFMTGGKMIELLKDNVNNIVLYQAFNCAINYVCGVGLNKEIKRQYPQANIVNIDYDPGMSMVNQVNRIKLMISNAEKDLEREEVI</sequence>
<dbReference type="RefSeq" id="WP_015391515.1">
    <property type="nucleotide sequence ID" value="NC_020291.1"/>
</dbReference>
<keyword evidence="2" id="KW-0479">Metal-binding</keyword>
<evidence type="ECO:0000313" key="8">
    <source>
        <dbReference type="Proteomes" id="UP000011728"/>
    </source>
</evidence>
<dbReference type="eggNOG" id="COG3580">
    <property type="taxonomic scope" value="Bacteria"/>
</dbReference>
<dbReference type="NCBIfam" id="TIGR00241">
    <property type="entry name" value="CoA_E_activ"/>
    <property type="match status" value="1"/>
</dbReference>
<dbReference type="GO" id="GO:0046872">
    <property type="term" value="F:metal ion binding"/>
    <property type="evidence" value="ECO:0007669"/>
    <property type="project" value="UniProtKB-KW"/>
</dbReference>
<keyword evidence="8" id="KW-1185">Reference proteome</keyword>
<reference evidence="7 8" key="1">
    <citation type="submission" date="2013-02" db="EMBL/GenBank/DDBJ databases">
        <title>Genome sequence of Clostridium saccharoperbutylacetonicum N1-4(HMT).</title>
        <authorList>
            <person name="Poehlein A."/>
            <person name="Daniel R."/>
        </authorList>
    </citation>
    <scope>NUCLEOTIDE SEQUENCE [LARGE SCALE GENOMIC DNA]</scope>
    <source>
        <strain evidence="8">N1-4(HMT)</strain>
    </source>
</reference>
<evidence type="ECO:0000313" key="7">
    <source>
        <dbReference type="EMBL" id="AGF55193.1"/>
    </source>
</evidence>
<proteinExistence type="predicted"/>
<keyword evidence="3" id="KW-0408">Iron</keyword>
<evidence type="ECO:0000259" key="6">
    <source>
        <dbReference type="Pfam" id="PF09989"/>
    </source>
</evidence>
<dbReference type="GO" id="GO:0051536">
    <property type="term" value="F:iron-sulfur cluster binding"/>
    <property type="evidence" value="ECO:0007669"/>
    <property type="project" value="UniProtKB-KW"/>
</dbReference>
<dbReference type="eggNOG" id="COG3581">
    <property type="taxonomic scope" value="Bacteria"/>
</dbReference>
<keyword evidence="4" id="KW-0411">Iron-sulfur</keyword>
<gene>
    <name evidence="7" type="ORF">Cspa_c14230</name>
</gene>
<dbReference type="SUPFAM" id="SSF53067">
    <property type="entry name" value="Actin-like ATPase domain"/>
    <property type="match status" value="2"/>
</dbReference>
<dbReference type="InterPro" id="IPR008275">
    <property type="entry name" value="CoA_E_activase_dom"/>
</dbReference>
<dbReference type="Pfam" id="PF09989">
    <property type="entry name" value="DUF2229"/>
    <property type="match status" value="1"/>
</dbReference>
<name>M1MFP1_9CLOT</name>
<evidence type="ECO:0000256" key="2">
    <source>
        <dbReference type="ARBA" id="ARBA00022723"/>
    </source>
</evidence>
<dbReference type="InterPro" id="IPR043129">
    <property type="entry name" value="ATPase_NBD"/>
</dbReference>
<comment type="cofactor">
    <cofactor evidence="1">
        <name>[4Fe-4S] cluster</name>
        <dbReference type="ChEBI" id="CHEBI:49883"/>
    </cofactor>
</comment>
<accession>M1MFP1</accession>
<dbReference type="InterPro" id="IPR018709">
    <property type="entry name" value="CoA_activase_DUF2229"/>
</dbReference>
<dbReference type="PANTHER" id="PTHR32329:SF4">
    <property type="entry name" value="ACTIVATOR OF 2-HYDROXYACYL-COA DEHYDRATASE"/>
    <property type="match status" value="1"/>
</dbReference>
<feature type="domain" description="ATPase BadF/BadG/BcrA/BcrD type" evidence="5">
    <location>
        <begin position="6"/>
        <end position="255"/>
    </location>
</feature>
<evidence type="ECO:0000256" key="4">
    <source>
        <dbReference type="ARBA" id="ARBA00023014"/>
    </source>
</evidence>
<dbReference type="InterPro" id="IPR002731">
    <property type="entry name" value="ATPase_BadF"/>
</dbReference>
<dbReference type="CDD" id="cd24034">
    <property type="entry name" value="ASKHA_NBD_O66634-like_rpt1"/>
    <property type="match status" value="1"/>
</dbReference>
<dbReference type="CDD" id="cd24035">
    <property type="entry name" value="ASKHA_NBD_O66634-like_rpt2"/>
    <property type="match status" value="1"/>
</dbReference>
<dbReference type="eggNOG" id="COG1924">
    <property type="taxonomic scope" value="Bacteria"/>
</dbReference>
<dbReference type="Pfam" id="PF01869">
    <property type="entry name" value="BcrAD_BadFG"/>
    <property type="match status" value="2"/>
</dbReference>
<dbReference type="EMBL" id="CP004121">
    <property type="protein sequence ID" value="AGF55193.1"/>
    <property type="molecule type" value="Genomic_DNA"/>
</dbReference>
<dbReference type="OrthoDB" id="9802715at2"/>
<evidence type="ECO:0000256" key="1">
    <source>
        <dbReference type="ARBA" id="ARBA00001966"/>
    </source>
</evidence>
<evidence type="ECO:0000256" key="3">
    <source>
        <dbReference type="ARBA" id="ARBA00023004"/>
    </source>
</evidence>
<organism evidence="7 8">
    <name type="scientific">Clostridium saccharoperbutylacetonicum N1-4(HMT)</name>
    <dbReference type="NCBI Taxonomy" id="931276"/>
    <lineage>
        <taxon>Bacteria</taxon>
        <taxon>Bacillati</taxon>
        <taxon>Bacillota</taxon>
        <taxon>Clostridia</taxon>
        <taxon>Eubacteriales</taxon>
        <taxon>Clostridiaceae</taxon>
        <taxon>Clostridium</taxon>
    </lineage>
</organism>
<feature type="domain" description="DUF2229" evidence="6">
    <location>
        <begin position="672"/>
        <end position="890"/>
    </location>
</feature>
<dbReference type="PATRIC" id="fig|931276.5.peg.1380"/>
<protein>
    <submittedName>
        <fullName evidence="7">Putative CoA-substrate-specific enzyme activase</fullName>
    </submittedName>
</protein>
<evidence type="ECO:0000259" key="5">
    <source>
        <dbReference type="Pfam" id="PF01869"/>
    </source>
</evidence>
<dbReference type="KEGG" id="csr:Cspa_c14230"/>
<dbReference type="PANTHER" id="PTHR32329">
    <property type="entry name" value="BIFUNCTIONAL PROTEIN [INCLUDES 2-HYDROXYACYL-COA DEHYDRATASE (N-TER) AND ITS ACTIVATOR DOMAIN (C_TERM)-RELATED"/>
    <property type="match status" value="1"/>
</dbReference>